<dbReference type="PANTHER" id="PTHR33516:SF2">
    <property type="entry name" value="LEXA REPRESSOR-RELATED"/>
    <property type="match status" value="1"/>
</dbReference>
<keyword evidence="2 12" id="KW-0678">Repressor</keyword>
<dbReference type="GO" id="GO:0003677">
    <property type="term" value="F:DNA binding"/>
    <property type="evidence" value="ECO:0007669"/>
    <property type="project" value="UniProtKB-UniRule"/>
</dbReference>
<dbReference type="GO" id="GO:0006260">
    <property type="term" value="P:DNA replication"/>
    <property type="evidence" value="ECO:0007669"/>
    <property type="project" value="UniProtKB-UniRule"/>
</dbReference>
<evidence type="ECO:0000256" key="9">
    <source>
        <dbReference type="ARBA" id="ARBA00023163"/>
    </source>
</evidence>
<comment type="caution">
    <text evidence="16">The sequence shown here is derived from an EMBL/GenBank/DDBJ whole genome shotgun (WGS) entry which is preliminary data.</text>
</comment>
<feature type="DNA-binding region" description="H-T-H motif" evidence="12">
    <location>
        <begin position="33"/>
        <end position="53"/>
    </location>
</feature>
<evidence type="ECO:0000256" key="1">
    <source>
        <dbReference type="ARBA" id="ARBA00007484"/>
    </source>
</evidence>
<dbReference type="EC" id="3.4.21.88" evidence="12"/>
<evidence type="ECO:0000313" key="16">
    <source>
        <dbReference type="EMBL" id="MBB4071946.1"/>
    </source>
</evidence>
<keyword evidence="11 12" id="KW-0742">SOS response</keyword>
<evidence type="ECO:0000256" key="3">
    <source>
        <dbReference type="ARBA" id="ARBA00022705"/>
    </source>
</evidence>
<evidence type="ECO:0000256" key="5">
    <source>
        <dbReference type="ARBA" id="ARBA00022801"/>
    </source>
</evidence>
<dbReference type="PRINTS" id="PR00726">
    <property type="entry name" value="LEXASERPTASE"/>
</dbReference>
<evidence type="ECO:0000256" key="4">
    <source>
        <dbReference type="ARBA" id="ARBA00022763"/>
    </source>
</evidence>
<dbReference type="RefSeq" id="WP_183304890.1">
    <property type="nucleotide sequence ID" value="NZ_JACIFD010000012.1"/>
</dbReference>
<evidence type="ECO:0000256" key="12">
    <source>
        <dbReference type="HAMAP-Rule" id="MF_00015"/>
    </source>
</evidence>
<dbReference type="HAMAP" id="MF_00015">
    <property type="entry name" value="LexA"/>
    <property type="match status" value="1"/>
</dbReference>
<comment type="subunit">
    <text evidence="12">Homodimer.</text>
</comment>
<sequence>MQHSDFPELTVRQFKIFNFIVAKIKEQGYPPSMREICDDASLASLSSATYQLNQLERMGLIRKVPGRSRAIEVLVSVDGSGSPIRPASAQVLAHPATAQLTNGAAGPTPMTSTPAQRTATTAAAGAAAATAAATTPIAIEQYQTTSATAAAARSFTESPELVTTHHTTIVPLVGHIAAGVPITAEQQVEDVFPLPTTLVGDGDIFMLKVVGDSMIDAAICDGDFVVVRQQQDANNGDIVAAMLDGEATVKTFKRRDGHLWLLPQNTAFAPILGDNCTILGKVVAVLRAI</sequence>
<keyword evidence="5 12" id="KW-0378">Hydrolase</keyword>
<dbReference type="AlphaFoldDB" id="A0A840DS28"/>
<feature type="domain" description="LexA repressor DNA-binding" evidence="15">
    <location>
        <begin position="8"/>
        <end position="70"/>
    </location>
</feature>
<evidence type="ECO:0000313" key="17">
    <source>
        <dbReference type="Proteomes" id="UP000571183"/>
    </source>
</evidence>
<proteinExistence type="inferred from homology"/>
<keyword evidence="3 12" id="KW-0235">DNA replication</keyword>
<comment type="function">
    <text evidence="12">Represses a number of genes involved in the response to DNA damage (SOS response), including recA and lexA. In the presence of single-stranded DNA, RecA interacts with LexA causing an autocatalytic cleavage which disrupts the DNA-binding part of LexA, leading to derepression of the SOS regulon and eventually DNA repair.</text>
</comment>
<dbReference type="Pfam" id="PF01726">
    <property type="entry name" value="LexA_DNA_bind"/>
    <property type="match status" value="1"/>
</dbReference>
<dbReference type="GO" id="GO:0006281">
    <property type="term" value="P:DNA repair"/>
    <property type="evidence" value="ECO:0007669"/>
    <property type="project" value="UniProtKB-UniRule"/>
</dbReference>
<gene>
    <name evidence="12" type="primary">lexA</name>
    <name evidence="16" type="ORF">F5897_001269</name>
</gene>
<accession>A0A840DS28</accession>
<reference evidence="16" key="1">
    <citation type="submission" date="2020-08" db="EMBL/GenBank/DDBJ databases">
        <title>Sequencing the genomes of 1000 actinobacteria strains.</title>
        <authorList>
            <person name="Klenk H.-P."/>
        </authorList>
    </citation>
    <scope>NUCLEOTIDE SEQUENCE [LARGE SCALE GENOMIC DNA]</scope>
    <source>
        <strain evidence="16">DSM 27064</strain>
    </source>
</reference>
<protein>
    <recommendedName>
        <fullName evidence="12">LexA repressor</fullName>
        <ecNumber evidence="12">3.4.21.88</ecNumber>
    </recommendedName>
</protein>
<dbReference type="InterPro" id="IPR006199">
    <property type="entry name" value="LexA_DNA-bd_dom"/>
</dbReference>
<dbReference type="Pfam" id="PF00717">
    <property type="entry name" value="Peptidase_S24"/>
    <property type="match status" value="1"/>
</dbReference>
<dbReference type="InterPro" id="IPR036388">
    <property type="entry name" value="WH-like_DNA-bd_sf"/>
</dbReference>
<dbReference type="GO" id="GO:0045892">
    <property type="term" value="P:negative regulation of DNA-templated transcription"/>
    <property type="evidence" value="ECO:0007669"/>
    <property type="project" value="UniProtKB-UniRule"/>
</dbReference>
<dbReference type="Gene3D" id="2.10.109.10">
    <property type="entry name" value="Umud Fragment, subunit A"/>
    <property type="match status" value="1"/>
</dbReference>
<dbReference type="InterPro" id="IPR050077">
    <property type="entry name" value="LexA_repressor"/>
</dbReference>
<dbReference type="Proteomes" id="UP000571183">
    <property type="component" value="Unassembled WGS sequence"/>
</dbReference>
<evidence type="ECO:0000259" key="15">
    <source>
        <dbReference type="Pfam" id="PF01726"/>
    </source>
</evidence>
<dbReference type="CDD" id="cd06529">
    <property type="entry name" value="S24_LexA-like"/>
    <property type="match status" value="1"/>
</dbReference>
<dbReference type="PANTHER" id="PTHR33516">
    <property type="entry name" value="LEXA REPRESSOR"/>
    <property type="match status" value="1"/>
</dbReference>
<name>A0A840DS28_9MICO</name>
<dbReference type="NCBIfam" id="TIGR00498">
    <property type="entry name" value="lexA"/>
    <property type="match status" value="1"/>
</dbReference>
<dbReference type="InterPro" id="IPR006200">
    <property type="entry name" value="LexA"/>
</dbReference>
<dbReference type="InterPro" id="IPR015927">
    <property type="entry name" value="Peptidase_S24_S26A/B/C"/>
</dbReference>
<comment type="catalytic activity">
    <reaction evidence="12">
        <text>Hydrolysis of Ala-|-Gly bond in repressor LexA.</text>
        <dbReference type="EC" id="3.4.21.88"/>
    </reaction>
</comment>
<comment type="similarity">
    <text evidence="1 12 13">Belongs to the peptidase S24 family.</text>
</comment>
<evidence type="ECO:0000256" key="13">
    <source>
        <dbReference type="RuleBase" id="RU003991"/>
    </source>
</evidence>
<keyword evidence="4 12" id="KW-0227">DNA damage</keyword>
<dbReference type="GO" id="GO:0006508">
    <property type="term" value="P:proteolysis"/>
    <property type="evidence" value="ECO:0007669"/>
    <property type="project" value="InterPro"/>
</dbReference>
<evidence type="ECO:0000256" key="11">
    <source>
        <dbReference type="ARBA" id="ARBA00023236"/>
    </source>
</evidence>
<dbReference type="EMBL" id="JACIFD010000012">
    <property type="protein sequence ID" value="MBB4071946.1"/>
    <property type="molecule type" value="Genomic_DNA"/>
</dbReference>
<evidence type="ECO:0000256" key="8">
    <source>
        <dbReference type="ARBA" id="ARBA00023125"/>
    </source>
</evidence>
<dbReference type="SUPFAM" id="SSF51306">
    <property type="entry name" value="LexA/Signal peptidase"/>
    <property type="match status" value="1"/>
</dbReference>
<evidence type="ECO:0000256" key="7">
    <source>
        <dbReference type="ARBA" id="ARBA00023015"/>
    </source>
</evidence>
<dbReference type="Gene3D" id="1.10.10.10">
    <property type="entry name" value="Winged helix-like DNA-binding domain superfamily/Winged helix DNA-binding domain"/>
    <property type="match status" value="1"/>
</dbReference>
<dbReference type="InterPro" id="IPR036286">
    <property type="entry name" value="LexA/Signal_pep-like_sf"/>
</dbReference>
<feature type="active site" description="For autocatalytic cleavage activity" evidence="12">
    <location>
        <position position="213"/>
    </location>
</feature>
<dbReference type="InterPro" id="IPR006197">
    <property type="entry name" value="Peptidase_S24_LexA"/>
</dbReference>
<keyword evidence="8 12" id="KW-0238">DNA-binding</keyword>
<feature type="domain" description="Peptidase S24/S26A/S26B/S26C" evidence="14">
    <location>
        <begin position="171"/>
        <end position="283"/>
    </location>
</feature>
<evidence type="ECO:0000256" key="6">
    <source>
        <dbReference type="ARBA" id="ARBA00022813"/>
    </source>
</evidence>
<keyword evidence="7 12" id="KW-0805">Transcription regulation</keyword>
<evidence type="ECO:0000256" key="2">
    <source>
        <dbReference type="ARBA" id="ARBA00022491"/>
    </source>
</evidence>
<dbReference type="GO" id="GO:0004252">
    <property type="term" value="F:serine-type endopeptidase activity"/>
    <property type="evidence" value="ECO:0007669"/>
    <property type="project" value="UniProtKB-UniRule"/>
</dbReference>
<evidence type="ECO:0000256" key="10">
    <source>
        <dbReference type="ARBA" id="ARBA00023204"/>
    </source>
</evidence>
<feature type="active site" description="For autocatalytic cleavage activity" evidence="12">
    <location>
        <position position="250"/>
    </location>
</feature>
<dbReference type="InterPro" id="IPR039418">
    <property type="entry name" value="LexA-like"/>
</dbReference>
<dbReference type="InterPro" id="IPR036390">
    <property type="entry name" value="WH_DNA-bd_sf"/>
</dbReference>
<feature type="site" description="Cleavage; by autolysis" evidence="12">
    <location>
        <begin position="178"/>
        <end position="179"/>
    </location>
</feature>
<dbReference type="FunFam" id="2.10.109.10:FF:000001">
    <property type="entry name" value="LexA repressor"/>
    <property type="match status" value="1"/>
</dbReference>
<evidence type="ECO:0000259" key="14">
    <source>
        <dbReference type="Pfam" id="PF00717"/>
    </source>
</evidence>
<keyword evidence="6 12" id="KW-0068">Autocatalytic cleavage</keyword>
<keyword evidence="9 12" id="KW-0804">Transcription</keyword>
<keyword evidence="17" id="KW-1185">Reference proteome</keyword>
<dbReference type="GO" id="GO:0009432">
    <property type="term" value="P:SOS response"/>
    <property type="evidence" value="ECO:0007669"/>
    <property type="project" value="UniProtKB-UniRule"/>
</dbReference>
<organism evidence="16 17">
    <name type="scientific">Canibacter oris</name>
    <dbReference type="NCBI Taxonomy" id="1365628"/>
    <lineage>
        <taxon>Bacteria</taxon>
        <taxon>Bacillati</taxon>
        <taxon>Actinomycetota</taxon>
        <taxon>Actinomycetes</taxon>
        <taxon>Micrococcales</taxon>
        <taxon>Microbacteriaceae</taxon>
        <taxon>Canibacter</taxon>
    </lineage>
</organism>
<dbReference type="SUPFAM" id="SSF46785">
    <property type="entry name" value="Winged helix' DNA-binding domain"/>
    <property type="match status" value="1"/>
</dbReference>
<keyword evidence="10 12" id="KW-0234">DNA repair</keyword>